<feature type="domain" description="6-phospho-N-acetylmuramidase N-terminal" evidence="2">
    <location>
        <begin position="2"/>
        <end position="218"/>
    </location>
</feature>
<evidence type="ECO:0000259" key="1">
    <source>
        <dbReference type="Pfam" id="PF05913"/>
    </source>
</evidence>
<feature type="domain" description="6-phospho-N-acetylmuramidase C-terminal" evidence="1">
    <location>
        <begin position="246"/>
        <end position="332"/>
    </location>
</feature>
<dbReference type="Pfam" id="PF19200">
    <property type="entry name" value="MupG_N"/>
    <property type="match status" value="1"/>
</dbReference>
<organism evidence="3 4">
    <name type="scientific">Hydrogenispora ethanolica</name>
    <dbReference type="NCBI Taxonomy" id="1082276"/>
    <lineage>
        <taxon>Bacteria</taxon>
        <taxon>Bacillati</taxon>
        <taxon>Bacillota</taxon>
        <taxon>Hydrogenispora</taxon>
    </lineage>
</organism>
<dbReference type="OrthoDB" id="5809921at2"/>
<dbReference type="InterPro" id="IPR029000">
    <property type="entry name" value="Cyclophilin-like_dom_sf"/>
</dbReference>
<dbReference type="AlphaFoldDB" id="A0A4R1RCU2"/>
<evidence type="ECO:0000313" key="3">
    <source>
        <dbReference type="EMBL" id="TCL63302.1"/>
    </source>
</evidence>
<dbReference type="InterPro" id="IPR008589">
    <property type="entry name" value="MupG"/>
</dbReference>
<dbReference type="PANTHER" id="PTHR38435:SF2">
    <property type="entry name" value="DUF871 DOMAIN-CONTAINING PROTEIN"/>
    <property type="match status" value="1"/>
</dbReference>
<dbReference type="EMBL" id="SLUN01000021">
    <property type="protein sequence ID" value="TCL63302.1"/>
    <property type="molecule type" value="Genomic_DNA"/>
</dbReference>
<protein>
    <recommendedName>
        <fullName evidence="5">DUF871 domain-containing protein</fullName>
    </recommendedName>
</protein>
<proteinExistence type="predicted"/>
<dbReference type="RefSeq" id="WP_132015349.1">
    <property type="nucleotide sequence ID" value="NZ_SLUN01000021.1"/>
</dbReference>
<dbReference type="Pfam" id="PF05913">
    <property type="entry name" value="MupG_C"/>
    <property type="match status" value="1"/>
</dbReference>
<dbReference type="Gene3D" id="2.40.100.10">
    <property type="entry name" value="Cyclophilin-like"/>
    <property type="match status" value="1"/>
</dbReference>
<reference evidence="3 4" key="1">
    <citation type="submission" date="2019-03" db="EMBL/GenBank/DDBJ databases">
        <title>Genomic Encyclopedia of Type Strains, Phase IV (KMG-IV): sequencing the most valuable type-strain genomes for metagenomic binning, comparative biology and taxonomic classification.</title>
        <authorList>
            <person name="Goeker M."/>
        </authorList>
    </citation>
    <scope>NUCLEOTIDE SEQUENCE [LARGE SCALE GENOMIC DNA]</scope>
    <source>
        <strain evidence="3 4">LX-B</strain>
    </source>
</reference>
<dbReference type="InterPro" id="IPR043797">
    <property type="entry name" value="MupG_N"/>
</dbReference>
<dbReference type="SUPFAM" id="SSF51445">
    <property type="entry name" value="(Trans)glycosidases"/>
    <property type="match status" value="1"/>
</dbReference>
<comment type="caution">
    <text evidence="3">The sequence shown here is derived from an EMBL/GenBank/DDBJ whole genome shotgun (WGS) entry which is preliminary data.</text>
</comment>
<keyword evidence="4" id="KW-1185">Reference proteome</keyword>
<evidence type="ECO:0000259" key="2">
    <source>
        <dbReference type="Pfam" id="PF19200"/>
    </source>
</evidence>
<dbReference type="PANTHER" id="PTHR38435">
    <property type="match status" value="1"/>
</dbReference>
<dbReference type="Gene3D" id="3.20.20.70">
    <property type="entry name" value="Aldolase class I"/>
    <property type="match status" value="1"/>
</dbReference>
<sequence>MIGVSFYLNDPLAEQRLAAAGALGVRRAFTSLHIPEESGDLAGRARHLLQLARELWIDVYADVSYRTPAHLGIDGFGDLAALGVAGLRLDDFFERSDIIGLARQFKIALNASILLERELDELLAAGLPAGQLIAWHNFYPRRETGLDEGFFRSQNELFHRRGIPVSAYVPGGGAKRGPLFEGLPTLEKHREGEPFPAALELLAAGADDVYIGDPDPGPGLLERLVQWHQLGIARLRVESAVWPPGEYPLRPDWARDVLRLMNTRTSGSVPPQNTVARPRGTLTMDNDNYGRYRGEVQITLRDLAADRRVNVIGRIIEADLPLLARIRPGQRLLLEKTEE</sequence>
<dbReference type="InterPro" id="IPR013785">
    <property type="entry name" value="Aldolase_TIM"/>
</dbReference>
<evidence type="ECO:0008006" key="5">
    <source>
        <dbReference type="Google" id="ProtNLM"/>
    </source>
</evidence>
<evidence type="ECO:0000313" key="4">
    <source>
        <dbReference type="Proteomes" id="UP000295008"/>
    </source>
</evidence>
<name>A0A4R1RCU2_HYDET</name>
<gene>
    <name evidence="3" type="ORF">EDC14_102120</name>
</gene>
<dbReference type="InterPro" id="IPR017853">
    <property type="entry name" value="GH"/>
</dbReference>
<dbReference type="SUPFAM" id="SSF50891">
    <property type="entry name" value="Cyclophilin-like"/>
    <property type="match status" value="1"/>
</dbReference>
<dbReference type="InterPro" id="IPR043894">
    <property type="entry name" value="MupG_C"/>
</dbReference>
<dbReference type="Proteomes" id="UP000295008">
    <property type="component" value="Unassembled WGS sequence"/>
</dbReference>
<accession>A0A4R1RCU2</accession>